<dbReference type="AlphaFoldDB" id="A0A0N8PSR3"/>
<evidence type="ECO:0000313" key="1">
    <source>
        <dbReference type="EMBL" id="KPV53445.1"/>
    </source>
</evidence>
<proteinExistence type="predicted"/>
<protein>
    <submittedName>
        <fullName evidence="1">Uncharacterized protein</fullName>
    </submittedName>
</protein>
<evidence type="ECO:0000313" key="2">
    <source>
        <dbReference type="Proteomes" id="UP000050509"/>
    </source>
</evidence>
<comment type="caution">
    <text evidence="1">The sequence shown here is derived from an EMBL/GenBank/DDBJ whole genome shotgun (WGS) entry which is preliminary data.</text>
</comment>
<organism evidence="1 2">
    <name type="scientific">Kouleothrix aurantiaca</name>
    <dbReference type="NCBI Taxonomy" id="186479"/>
    <lineage>
        <taxon>Bacteria</taxon>
        <taxon>Bacillati</taxon>
        <taxon>Chloroflexota</taxon>
        <taxon>Chloroflexia</taxon>
        <taxon>Chloroflexales</taxon>
        <taxon>Roseiflexineae</taxon>
        <taxon>Roseiflexaceae</taxon>
        <taxon>Kouleothrix</taxon>
    </lineage>
</organism>
<dbReference type="Proteomes" id="UP000050509">
    <property type="component" value="Unassembled WGS sequence"/>
</dbReference>
<reference evidence="1 2" key="1">
    <citation type="submission" date="2015-09" db="EMBL/GenBank/DDBJ databases">
        <title>Draft genome sequence of Kouleothrix aurantiaca JCM 19913.</title>
        <authorList>
            <person name="Hemp J."/>
        </authorList>
    </citation>
    <scope>NUCLEOTIDE SEQUENCE [LARGE SCALE GENOMIC DNA]</scope>
    <source>
        <strain evidence="1 2">COM-B</strain>
    </source>
</reference>
<gene>
    <name evidence="1" type="ORF">SE17_09630</name>
</gene>
<sequence length="494" mass="57528">MAAKEWFAILPYLKTSEPIEVRGIQFRSSEDIEGLPEESKNHLKTLTSLFFLKDSLRISKMSYARIEVGDDAEKSQALFGQMREAKVLIGYLYSSPDQRGRSFLTLEHSDLYLFTPELVSRFVISPEHDVEILDISLETTAENDMTPGYEGYLNFNSMLWAIEDCRIYPPTREFWLNISQDLHYDMGMTLSQRHNWALEDLFRERISTPLITRIFTAMEWYNRSSSINIREDVALLHLAVALESLLQIEPGEKLTERFKETILTLLGSVPRLDSWIDQFYKARSKIVHEGFWPHLHFYAVERENFPKLLAKKYAGTEYRPLTNYGRIVFRLCLKSILSGLKLTEDYDLASFFFHNQERLNKICSIISKEEVEPRKRLLDASRDIFNLHEYLWEGDIDLNSLSGTVNLTIRTYLLTNPTISEEMLNQINMTIQQDSAVTLREKFNKIKLLVQTIHNWKGTGYLKGNITTLDPFDVVWSLLEFAVSPKFMLQAYTT</sequence>
<keyword evidence="2" id="KW-1185">Reference proteome</keyword>
<accession>A0A0N8PSR3</accession>
<dbReference type="EMBL" id="LJCR01000256">
    <property type="protein sequence ID" value="KPV53445.1"/>
    <property type="molecule type" value="Genomic_DNA"/>
</dbReference>
<name>A0A0N8PSR3_9CHLR</name>